<dbReference type="EMBL" id="GGEC01045379">
    <property type="protein sequence ID" value="MBX25863.1"/>
    <property type="molecule type" value="Transcribed_RNA"/>
</dbReference>
<proteinExistence type="predicted"/>
<name>A0A2P2M6L5_RHIMU</name>
<organism evidence="1">
    <name type="scientific">Rhizophora mucronata</name>
    <name type="common">Asiatic mangrove</name>
    <dbReference type="NCBI Taxonomy" id="61149"/>
    <lineage>
        <taxon>Eukaryota</taxon>
        <taxon>Viridiplantae</taxon>
        <taxon>Streptophyta</taxon>
        <taxon>Embryophyta</taxon>
        <taxon>Tracheophyta</taxon>
        <taxon>Spermatophyta</taxon>
        <taxon>Magnoliopsida</taxon>
        <taxon>eudicotyledons</taxon>
        <taxon>Gunneridae</taxon>
        <taxon>Pentapetalae</taxon>
        <taxon>rosids</taxon>
        <taxon>fabids</taxon>
        <taxon>Malpighiales</taxon>
        <taxon>Rhizophoraceae</taxon>
        <taxon>Rhizophora</taxon>
    </lineage>
</organism>
<reference evidence="1" key="1">
    <citation type="submission" date="2018-02" db="EMBL/GenBank/DDBJ databases">
        <title>Rhizophora mucronata_Transcriptome.</title>
        <authorList>
            <person name="Meera S.P."/>
            <person name="Sreeshan A."/>
            <person name="Augustine A."/>
        </authorList>
    </citation>
    <scope>NUCLEOTIDE SEQUENCE</scope>
    <source>
        <tissue evidence="1">Leaf</tissue>
    </source>
</reference>
<sequence length="9" mass="1148">MLYELTLYC</sequence>
<protein>
    <submittedName>
        <fullName evidence="1">Uncharacterized protein</fullName>
    </submittedName>
</protein>
<evidence type="ECO:0000313" key="1">
    <source>
        <dbReference type="EMBL" id="MBX25863.1"/>
    </source>
</evidence>
<accession>A0A2P2M6L5</accession>